<feature type="transmembrane region" description="Helical" evidence="1">
    <location>
        <begin position="520"/>
        <end position="540"/>
    </location>
</feature>
<protein>
    <recommendedName>
        <fullName evidence="5">Envelope fusion protein</fullName>
    </recommendedName>
</protein>
<keyword evidence="2" id="KW-0732">Signal</keyword>
<name>A0ABQ7QQB2_PLUXY</name>
<reference evidence="3 4" key="1">
    <citation type="submission" date="2021-06" db="EMBL/GenBank/DDBJ databases">
        <title>A haploid diamondback moth (Plutella xylostella L.) genome assembly resolves 31 chromosomes and identifies a diamide resistance mutation.</title>
        <authorList>
            <person name="Ward C.M."/>
            <person name="Perry K.D."/>
            <person name="Baker G."/>
            <person name="Powis K."/>
            <person name="Heckel D.G."/>
            <person name="Baxter S.W."/>
        </authorList>
    </citation>
    <scope>NUCLEOTIDE SEQUENCE [LARGE SCALE GENOMIC DNA]</scope>
    <source>
        <strain evidence="3 4">LV</strain>
        <tissue evidence="3">Single pupa</tissue>
    </source>
</reference>
<evidence type="ECO:0000313" key="4">
    <source>
        <dbReference type="Proteomes" id="UP000823941"/>
    </source>
</evidence>
<evidence type="ECO:0000256" key="2">
    <source>
        <dbReference type="SAM" id="SignalP"/>
    </source>
</evidence>
<keyword evidence="1" id="KW-0812">Transmembrane</keyword>
<dbReference type="Proteomes" id="UP000823941">
    <property type="component" value="Chromosome 10"/>
</dbReference>
<feature type="signal peptide" evidence="2">
    <location>
        <begin position="1"/>
        <end position="18"/>
    </location>
</feature>
<evidence type="ECO:0000256" key="1">
    <source>
        <dbReference type="SAM" id="Phobius"/>
    </source>
</evidence>
<dbReference type="Pfam" id="PF12259">
    <property type="entry name" value="Baculo_F"/>
    <property type="match status" value="1"/>
</dbReference>
<sequence>MRWCCLVAMMALMSPSLGLQLQKIENNPGILPVRQGTAVIQQDNWLIFKVLDLNGLLMELEYNNRKYSNFSKLVSVDKPYFNEFLGIREQVEYLQKITINKFKQIIPSHRVRRGILNPIGSIIKVITGNLDQEDAQHYEQLISNLNNQQISTNKRLTVVSKMIDGLINSSEILHNNSKIMDNRLKRIEIMLKEISTKENNAVYSTYILSLYNLFVSNFRTLYIKISELETALAFTKINIVHQSILNSTDLLQLLINISKSENLMYTPTLENLVKIEDTINVKSYMIDRKITFVLEIPLIANSTYNYYKMYPLPIFHDPENLTLVIIPKYPYILVRGVTYLPLIQPCKQVSEENYLCTHENRAPYPEITCTEELMTFKEHPTHCNQNAVIIEQIKVQKISINKWILYSRNTTIIEKRCNSEISRNSIKGTYIILIDEPCDLYINNMQLHHQRSYTENMSSERIPSIKLPELQTRVNSKENENPVNLQGMDLSDLQHMSYMLKQLNSESDSEMGNSVKVKSISLGTLLLYFIVFLMIIVFILKNRKKLTNMLQWRNHRDVHVQPPDNFALKEGGVMYPQVSHP</sequence>
<feature type="chain" id="PRO_5045281548" description="Envelope fusion protein" evidence="2">
    <location>
        <begin position="19"/>
        <end position="581"/>
    </location>
</feature>
<organism evidence="3 4">
    <name type="scientific">Plutella xylostella</name>
    <name type="common">Diamondback moth</name>
    <name type="synonym">Plutella maculipennis</name>
    <dbReference type="NCBI Taxonomy" id="51655"/>
    <lineage>
        <taxon>Eukaryota</taxon>
        <taxon>Metazoa</taxon>
        <taxon>Ecdysozoa</taxon>
        <taxon>Arthropoda</taxon>
        <taxon>Hexapoda</taxon>
        <taxon>Insecta</taxon>
        <taxon>Pterygota</taxon>
        <taxon>Neoptera</taxon>
        <taxon>Endopterygota</taxon>
        <taxon>Lepidoptera</taxon>
        <taxon>Glossata</taxon>
        <taxon>Ditrysia</taxon>
        <taxon>Yponomeutoidea</taxon>
        <taxon>Plutellidae</taxon>
        <taxon>Plutella</taxon>
    </lineage>
</organism>
<evidence type="ECO:0000313" key="3">
    <source>
        <dbReference type="EMBL" id="KAG7307235.1"/>
    </source>
</evidence>
<proteinExistence type="predicted"/>
<keyword evidence="1" id="KW-1133">Transmembrane helix</keyword>
<keyword evidence="4" id="KW-1185">Reference proteome</keyword>
<accession>A0ABQ7QQB2</accession>
<dbReference type="InterPro" id="IPR022048">
    <property type="entry name" value="Envelope_fusion-like"/>
</dbReference>
<evidence type="ECO:0008006" key="5">
    <source>
        <dbReference type="Google" id="ProtNLM"/>
    </source>
</evidence>
<keyword evidence="1" id="KW-0472">Membrane</keyword>
<gene>
    <name evidence="3" type="ORF">JYU34_007392</name>
</gene>
<dbReference type="EMBL" id="JAHIBW010000010">
    <property type="protein sequence ID" value="KAG7307235.1"/>
    <property type="molecule type" value="Genomic_DNA"/>
</dbReference>
<comment type="caution">
    <text evidence="3">The sequence shown here is derived from an EMBL/GenBank/DDBJ whole genome shotgun (WGS) entry which is preliminary data.</text>
</comment>